<gene>
    <name evidence="2" type="ORF">SSLN_LOCUS10908</name>
</gene>
<accession>A0A183T360</accession>
<dbReference type="AlphaFoldDB" id="A0A183T360"/>
<reference evidence="2 3" key="2">
    <citation type="submission" date="2018-11" db="EMBL/GenBank/DDBJ databases">
        <authorList>
            <consortium name="Pathogen Informatics"/>
        </authorList>
    </citation>
    <scope>NUCLEOTIDE SEQUENCE [LARGE SCALE GENOMIC DNA]</scope>
    <source>
        <strain evidence="2 3">NST_G2</strain>
    </source>
</reference>
<dbReference type="InterPro" id="IPR008978">
    <property type="entry name" value="HSP20-like_chaperone"/>
</dbReference>
<dbReference type="WBParaSite" id="SSLN_0001133101-mRNA-1">
    <property type="protein sequence ID" value="SSLN_0001133101-mRNA-1"/>
    <property type="gene ID" value="SSLN_0001133101"/>
</dbReference>
<sequence length="78" mass="8760">MFKPEDVEVFTRDNCLVVHGKKEEECDMVNSAGPDKASKENVHATLRSEGVLVVEVSVKEPDYSVIKFDDDRKFCVVA</sequence>
<organism evidence="4">
    <name type="scientific">Schistocephalus solidus</name>
    <name type="common">Tapeworm</name>
    <dbReference type="NCBI Taxonomy" id="70667"/>
    <lineage>
        <taxon>Eukaryota</taxon>
        <taxon>Metazoa</taxon>
        <taxon>Spiralia</taxon>
        <taxon>Lophotrochozoa</taxon>
        <taxon>Platyhelminthes</taxon>
        <taxon>Cestoda</taxon>
        <taxon>Eucestoda</taxon>
        <taxon>Diphyllobothriidea</taxon>
        <taxon>Diphyllobothriidae</taxon>
        <taxon>Schistocephalus</taxon>
    </lineage>
</organism>
<dbReference type="Proteomes" id="UP000275846">
    <property type="component" value="Unassembled WGS sequence"/>
</dbReference>
<evidence type="ECO:0000313" key="4">
    <source>
        <dbReference type="WBParaSite" id="SSLN_0001133101-mRNA-1"/>
    </source>
</evidence>
<proteinExistence type="predicted"/>
<dbReference type="Gene3D" id="2.60.40.790">
    <property type="match status" value="1"/>
</dbReference>
<evidence type="ECO:0000313" key="3">
    <source>
        <dbReference type="Proteomes" id="UP000275846"/>
    </source>
</evidence>
<evidence type="ECO:0000259" key="1">
    <source>
        <dbReference type="Pfam" id="PF00011"/>
    </source>
</evidence>
<name>A0A183T360_SCHSO</name>
<dbReference type="Pfam" id="PF00011">
    <property type="entry name" value="HSP20"/>
    <property type="match status" value="1"/>
</dbReference>
<feature type="domain" description="SHSP" evidence="1">
    <location>
        <begin position="2"/>
        <end position="62"/>
    </location>
</feature>
<reference evidence="4" key="1">
    <citation type="submission" date="2016-06" db="UniProtKB">
        <authorList>
            <consortium name="WormBaseParasite"/>
        </authorList>
    </citation>
    <scope>IDENTIFICATION</scope>
</reference>
<protein>
    <submittedName>
        <fullName evidence="4">SHSP domain-containing protein</fullName>
    </submittedName>
</protein>
<dbReference type="InterPro" id="IPR002068">
    <property type="entry name" value="A-crystallin/Hsp20_dom"/>
</dbReference>
<dbReference type="OrthoDB" id="1431247at2759"/>
<keyword evidence="3" id="KW-1185">Reference proteome</keyword>
<dbReference type="SUPFAM" id="SSF49764">
    <property type="entry name" value="HSP20-like chaperones"/>
    <property type="match status" value="1"/>
</dbReference>
<evidence type="ECO:0000313" key="2">
    <source>
        <dbReference type="EMBL" id="VDL97293.1"/>
    </source>
</evidence>
<dbReference type="EMBL" id="UYSU01036164">
    <property type="protein sequence ID" value="VDL97293.1"/>
    <property type="molecule type" value="Genomic_DNA"/>
</dbReference>